<evidence type="ECO:0000313" key="3">
    <source>
        <dbReference type="Proteomes" id="UP000410492"/>
    </source>
</evidence>
<dbReference type="InterPro" id="IPR014729">
    <property type="entry name" value="Rossmann-like_a/b/a_fold"/>
</dbReference>
<reference evidence="2 3" key="1">
    <citation type="submission" date="2019-01" db="EMBL/GenBank/DDBJ databases">
        <authorList>
            <person name="Sayadi A."/>
        </authorList>
    </citation>
    <scope>NUCLEOTIDE SEQUENCE [LARGE SCALE GENOMIC DNA]</scope>
</reference>
<dbReference type="GO" id="GO:0006529">
    <property type="term" value="P:asparagine biosynthetic process"/>
    <property type="evidence" value="ECO:0007669"/>
    <property type="project" value="InterPro"/>
</dbReference>
<proteinExistence type="predicted"/>
<feature type="domain" description="Asparagine synthetase" evidence="1">
    <location>
        <begin position="2"/>
        <end position="65"/>
    </location>
</feature>
<feature type="non-terminal residue" evidence="2">
    <location>
        <position position="1"/>
    </location>
</feature>
<gene>
    <name evidence="2" type="ORF">CALMAC_LOCUS15398</name>
</gene>
<dbReference type="Proteomes" id="UP000410492">
    <property type="component" value="Unassembled WGS sequence"/>
</dbReference>
<dbReference type="SUPFAM" id="SSF52402">
    <property type="entry name" value="Adenine nucleotide alpha hydrolases-like"/>
    <property type="match status" value="1"/>
</dbReference>
<dbReference type="Pfam" id="PF00733">
    <property type="entry name" value="Asn_synthase"/>
    <property type="match status" value="1"/>
</dbReference>
<accession>A0A653DAX9</accession>
<name>A0A653DAX9_CALMS</name>
<dbReference type="OrthoDB" id="409189at2759"/>
<dbReference type="EMBL" id="CAACVG010010743">
    <property type="protein sequence ID" value="VEN56517.1"/>
    <property type="molecule type" value="Genomic_DNA"/>
</dbReference>
<dbReference type="InterPro" id="IPR001962">
    <property type="entry name" value="Asn_synthase"/>
</dbReference>
<evidence type="ECO:0000259" key="1">
    <source>
        <dbReference type="Pfam" id="PF00733"/>
    </source>
</evidence>
<dbReference type="GO" id="GO:0004066">
    <property type="term" value="F:asparagine synthase (glutamine-hydrolyzing) activity"/>
    <property type="evidence" value="ECO:0007669"/>
    <property type="project" value="InterPro"/>
</dbReference>
<evidence type="ECO:0000313" key="2">
    <source>
        <dbReference type="EMBL" id="VEN56517.1"/>
    </source>
</evidence>
<dbReference type="AlphaFoldDB" id="A0A653DAX9"/>
<protein>
    <recommendedName>
        <fullName evidence="1">Asparagine synthetase domain-containing protein</fullName>
    </recommendedName>
</protein>
<sequence length="104" mass="12130">KDTVEKHLLRSAFEGTDLLPHEILWRHKEAFSDGVASKKKSLFTVIQDIIEKRMPEPFNQAAVSKKYLIVRQKRKNHCTTEKYLKSHTRTLQRTSYRIFGCLGG</sequence>
<keyword evidence="3" id="KW-1185">Reference proteome</keyword>
<organism evidence="2 3">
    <name type="scientific">Callosobruchus maculatus</name>
    <name type="common">Southern cowpea weevil</name>
    <name type="synonym">Pulse bruchid</name>
    <dbReference type="NCBI Taxonomy" id="64391"/>
    <lineage>
        <taxon>Eukaryota</taxon>
        <taxon>Metazoa</taxon>
        <taxon>Ecdysozoa</taxon>
        <taxon>Arthropoda</taxon>
        <taxon>Hexapoda</taxon>
        <taxon>Insecta</taxon>
        <taxon>Pterygota</taxon>
        <taxon>Neoptera</taxon>
        <taxon>Endopterygota</taxon>
        <taxon>Coleoptera</taxon>
        <taxon>Polyphaga</taxon>
        <taxon>Cucujiformia</taxon>
        <taxon>Chrysomeloidea</taxon>
        <taxon>Chrysomelidae</taxon>
        <taxon>Bruchinae</taxon>
        <taxon>Bruchini</taxon>
        <taxon>Callosobruchus</taxon>
    </lineage>
</organism>
<dbReference type="Gene3D" id="3.40.50.620">
    <property type="entry name" value="HUPs"/>
    <property type="match status" value="1"/>
</dbReference>